<organism evidence="1 2">
    <name type="scientific">Trichomonas vaginalis (strain ATCC PRA-98 / G3)</name>
    <dbReference type="NCBI Taxonomy" id="412133"/>
    <lineage>
        <taxon>Eukaryota</taxon>
        <taxon>Metamonada</taxon>
        <taxon>Parabasalia</taxon>
        <taxon>Trichomonadida</taxon>
        <taxon>Trichomonadidae</taxon>
        <taxon>Trichomonas</taxon>
    </lineage>
</organism>
<name>A2F544_TRIV3</name>
<dbReference type="KEGG" id="tva:4757807"/>
<dbReference type="EMBL" id="DS113618">
    <property type="protein sequence ID" value="EAX99987.1"/>
    <property type="molecule type" value="Genomic_DNA"/>
</dbReference>
<dbReference type="Pfam" id="PF12796">
    <property type="entry name" value="Ank_2"/>
    <property type="match status" value="1"/>
</dbReference>
<reference evidence="1" key="1">
    <citation type="submission" date="2006-10" db="EMBL/GenBank/DDBJ databases">
        <authorList>
            <person name="Amadeo P."/>
            <person name="Zhao Q."/>
            <person name="Wortman J."/>
            <person name="Fraser-Liggett C."/>
            <person name="Carlton J."/>
        </authorList>
    </citation>
    <scope>NUCLEOTIDE SEQUENCE</scope>
    <source>
        <strain evidence="1">G3</strain>
    </source>
</reference>
<dbReference type="Proteomes" id="UP000001542">
    <property type="component" value="Unassembled WGS sequence"/>
</dbReference>
<protein>
    <submittedName>
        <fullName evidence="1">Uncharacterized protein</fullName>
    </submittedName>
</protein>
<reference evidence="1" key="2">
    <citation type="journal article" date="2007" name="Science">
        <title>Draft genome sequence of the sexually transmitted pathogen Trichomonas vaginalis.</title>
        <authorList>
            <person name="Carlton J.M."/>
            <person name="Hirt R.P."/>
            <person name="Silva J.C."/>
            <person name="Delcher A.L."/>
            <person name="Schatz M."/>
            <person name="Zhao Q."/>
            <person name="Wortman J.R."/>
            <person name="Bidwell S.L."/>
            <person name="Alsmark U.C.M."/>
            <person name="Besteiro S."/>
            <person name="Sicheritz-Ponten T."/>
            <person name="Noel C.J."/>
            <person name="Dacks J.B."/>
            <person name="Foster P.G."/>
            <person name="Simillion C."/>
            <person name="Van de Peer Y."/>
            <person name="Miranda-Saavedra D."/>
            <person name="Barton G.J."/>
            <person name="Westrop G.D."/>
            <person name="Mueller S."/>
            <person name="Dessi D."/>
            <person name="Fiori P.L."/>
            <person name="Ren Q."/>
            <person name="Paulsen I."/>
            <person name="Zhang H."/>
            <person name="Bastida-Corcuera F.D."/>
            <person name="Simoes-Barbosa A."/>
            <person name="Brown M.T."/>
            <person name="Hayes R.D."/>
            <person name="Mukherjee M."/>
            <person name="Okumura C.Y."/>
            <person name="Schneider R."/>
            <person name="Smith A.J."/>
            <person name="Vanacova S."/>
            <person name="Villalvazo M."/>
            <person name="Haas B.J."/>
            <person name="Pertea M."/>
            <person name="Feldblyum T.V."/>
            <person name="Utterback T.R."/>
            <person name="Shu C.L."/>
            <person name="Osoegawa K."/>
            <person name="de Jong P.J."/>
            <person name="Hrdy I."/>
            <person name="Horvathova L."/>
            <person name="Zubacova Z."/>
            <person name="Dolezal P."/>
            <person name="Malik S.B."/>
            <person name="Logsdon J.M. Jr."/>
            <person name="Henze K."/>
            <person name="Gupta A."/>
            <person name="Wang C.C."/>
            <person name="Dunne R.L."/>
            <person name="Upcroft J.A."/>
            <person name="Upcroft P."/>
            <person name="White O."/>
            <person name="Salzberg S.L."/>
            <person name="Tang P."/>
            <person name="Chiu C.-H."/>
            <person name="Lee Y.-S."/>
            <person name="Embley T.M."/>
            <person name="Coombs G.H."/>
            <person name="Mottram J.C."/>
            <person name="Tachezy J."/>
            <person name="Fraser-Liggett C.M."/>
            <person name="Johnson P.J."/>
        </authorList>
    </citation>
    <scope>NUCLEOTIDE SEQUENCE [LARGE SCALE GENOMIC DNA]</scope>
    <source>
        <strain evidence="1">G3</strain>
    </source>
</reference>
<dbReference type="VEuPathDB" id="TrichDB:TVAGG3_0540430"/>
<dbReference type="SMR" id="A2F544"/>
<dbReference type="AlphaFoldDB" id="A2F544"/>
<dbReference type="InterPro" id="IPR002110">
    <property type="entry name" value="Ankyrin_rpt"/>
</dbReference>
<dbReference type="InterPro" id="IPR036770">
    <property type="entry name" value="Ankyrin_rpt-contain_sf"/>
</dbReference>
<dbReference type="Gene3D" id="1.25.40.20">
    <property type="entry name" value="Ankyrin repeat-containing domain"/>
    <property type="match status" value="1"/>
</dbReference>
<evidence type="ECO:0000313" key="1">
    <source>
        <dbReference type="EMBL" id="EAX99987.1"/>
    </source>
</evidence>
<dbReference type="SUPFAM" id="SSF48403">
    <property type="entry name" value="Ankyrin repeat"/>
    <property type="match status" value="1"/>
</dbReference>
<dbReference type="RefSeq" id="XP_001312917.1">
    <property type="nucleotide sequence ID" value="XM_001312916.1"/>
</dbReference>
<proteinExistence type="predicted"/>
<sequence>MSIDYKVIANTVAEWCTNDNFFELRTSKQLCTIFDNAVLTSQQFNEISTRIQKYYDLSDICKILQHVHINFENNKSDAFYVLDSISQTFKFQFISDLKSVIQPTTNKTASKSEKRIEKIKKMEGKIDFHKNFYKLYHILCEACKFDDEETIKFAISGGYLQNRAPGFDVESDFSMNIPLLAAKHDNLGMLKTLQKYGADIRGSSNALDTILHQFCKNGNLEGVKFALEFIDVNILDRYYFTPLHFANIFVHFHQSKRI</sequence>
<dbReference type="GO" id="GO:0006355">
    <property type="term" value="P:regulation of DNA-templated transcription"/>
    <property type="evidence" value="ECO:0007669"/>
    <property type="project" value="InterPro"/>
</dbReference>
<evidence type="ECO:0000313" key="2">
    <source>
        <dbReference type="Proteomes" id="UP000001542"/>
    </source>
</evidence>
<dbReference type="InParanoid" id="A2F544"/>
<dbReference type="PANTHER" id="PTHR24164">
    <property type="entry name" value="RELA-ASSOCIATED INHIBITOR"/>
    <property type="match status" value="1"/>
</dbReference>
<dbReference type="VEuPathDB" id="TrichDB:TVAG_217090"/>
<accession>A2F544</accession>
<dbReference type="OrthoDB" id="21416at2759"/>
<gene>
    <name evidence="1" type="ORF">TVAG_217090</name>
</gene>
<dbReference type="InterPro" id="IPR028320">
    <property type="entry name" value="iASPP"/>
</dbReference>
<dbReference type="PANTHER" id="PTHR24164:SF4">
    <property type="entry name" value="RELA-ASSOCIATED INHIBITOR"/>
    <property type="match status" value="1"/>
</dbReference>
<keyword evidence="2" id="KW-1185">Reference proteome</keyword>